<reference evidence="5 6" key="1">
    <citation type="journal article" date="2016" name="Sci. Rep.">
        <title>Metabolic traits of an uncultured archaeal lineage -MSBL1- from brine pools of the Red Sea.</title>
        <authorList>
            <person name="Mwirichia R."/>
            <person name="Alam I."/>
            <person name="Rashid M."/>
            <person name="Vinu M."/>
            <person name="Ba-Alawi W."/>
            <person name="Anthony Kamau A."/>
            <person name="Kamanda Ngugi D."/>
            <person name="Goker M."/>
            <person name="Klenk H.P."/>
            <person name="Bajic V."/>
            <person name="Stingl U."/>
        </authorList>
    </citation>
    <scope>NUCLEOTIDE SEQUENCE [LARGE SCALE GENOMIC DNA]</scope>
    <source>
        <strain evidence="5">SCGC-AAA382N08</strain>
    </source>
</reference>
<accession>A0A133VNK9</accession>
<keyword evidence="3" id="KW-0233">DNA recombination</keyword>
<evidence type="ECO:0000259" key="4">
    <source>
        <dbReference type="PROSITE" id="PS51898"/>
    </source>
</evidence>
<keyword evidence="2" id="KW-0238">DNA-binding</keyword>
<evidence type="ECO:0000313" key="6">
    <source>
        <dbReference type="Proteomes" id="UP000070175"/>
    </source>
</evidence>
<dbReference type="Proteomes" id="UP000070175">
    <property type="component" value="Unassembled WGS sequence"/>
</dbReference>
<protein>
    <recommendedName>
        <fullName evidence="4">Tyr recombinase domain-containing protein</fullName>
    </recommendedName>
</protein>
<dbReference type="InterPro" id="IPR010998">
    <property type="entry name" value="Integrase_recombinase_N"/>
</dbReference>
<dbReference type="PROSITE" id="PS51898">
    <property type="entry name" value="TYR_RECOMBINASE"/>
    <property type="match status" value="1"/>
</dbReference>
<dbReference type="EMBL" id="LHYJ01000033">
    <property type="protein sequence ID" value="KXB08003.1"/>
    <property type="molecule type" value="Genomic_DNA"/>
</dbReference>
<sequence length="275" mass="32326">MNIDTYLDSRKGNISESTLESQKSMLKTFERLAEIDGEPTVDDVNAFIEKAKKAYENATVKQILNTVKVYWRVQRLPNFDELKDLIKFKSPRATLSDSKRTFYTEKEVEKIIHSAEEPWNLFFALAYTYARRLKEVGILKKNMVNDRSIRWKIIKKAHEERYSLERSMLKGEWDEWLSRRMGKVKSYVFPACWKGQKWKYWIPQKEMEEACKKAQIRKDPSVHGLRHSRARHLVDSGTSLRTLKDGLLFHERLSTTQDIYGTDEEAVGKIPEVSL</sequence>
<evidence type="ECO:0000313" key="5">
    <source>
        <dbReference type="EMBL" id="KXB08003.1"/>
    </source>
</evidence>
<dbReference type="Gene3D" id="1.10.443.10">
    <property type="entry name" value="Intergrase catalytic core"/>
    <property type="match status" value="1"/>
</dbReference>
<dbReference type="GO" id="GO:0015074">
    <property type="term" value="P:DNA integration"/>
    <property type="evidence" value="ECO:0007669"/>
    <property type="project" value="InterPro"/>
</dbReference>
<keyword evidence="6" id="KW-1185">Reference proteome</keyword>
<dbReference type="AlphaFoldDB" id="A0A133VNK9"/>
<dbReference type="InterPro" id="IPR002104">
    <property type="entry name" value="Integrase_catalytic"/>
</dbReference>
<feature type="domain" description="Tyr recombinase" evidence="4">
    <location>
        <begin position="98"/>
        <end position="275"/>
    </location>
</feature>
<gene>
    <name evidence="5" type="ORF">AKJ56_02015</name>
</gene>
<dbReference type="Pfam" id="PF00589">
    <property type="entry name" value="Phage_integrase"/>
    <property type="match status" value="1"/>
</dbReference>
<dbReference type="PANTHER" id="PTHR30349:SF64">
    <property type="entry name" value="PROPHAGE INTEGRASE INTD-RELATED"/>
    <property type="match status" value="1"/>
</dbReference>
<organism evidence="5 6">
    <name type="scientific">candidate division MSBL1 archaeon SCGC-AAA382N08</name>
    <dbReference type="NCBI Taxonomy" id="1698285"/>
    <lineage>
        <taxon>Archaea</taxon>
        <taxon>Methanobacteriati</taxon>
        <taxon>Methanobacteriota</taxon>
        <taxon>candidate division MSBL1</taxon>
    </lineage>
</organism>
<dbReference type="InterPro" id="IPR011010">
    <property type="entry name" value="DNA_brk_join_enz"/>
</dbReference>
<dbReference type="PANTHER" id="PTHR30349">
    <property type="entry name" value="PHAGE INTEGRASE-RELATED"/>
    <property type="match status" value="1"/>
</dbReference>
<dbReference type="GO" id="GO:0006310">
    <property type="term" value="P:DNA recombination"/>
    <property type="evidence" value="ECO:0007669"/>
    <property type="project" value="UniProtKB-KW"/>
</dbReference>
<dbReference type="InterPro" id="IPR013762">
    <property type="entry name" value="Integrase-like_cat_sf"/>
</dbReference>
<comment type="caution">
    <text evidence="5">The sequence shown here is derived from an EMBL/GenBank/DDBJ whole genome shotgun (WGS) entry which is preliminary data.</text>
</comment>
<proteinExistence type="inferred from homology"/>
<comment type="similarity">
    <text evidence="1">Belongs to the 'phage' integrase family.</text>
</comment>
<evidence type="ECO:0000256" key="3">
    <source>
        <dbReference type="ARBA" id="ARBA00023172"/>
    </source>
</evidence>
<dbReference type="Gene3D" id="1.10.150.130">
    <property type="match status" value="1"/>
</dbReference>
<dbReference type="GO" id="GO:0003677">
    <property type="term" value="F:DNA binding"/>
    <property type="evidence" value="ECO:0007669"/>
    <property type="project" value="UniProtKB-KW"/>
</dbReference>
<evidence type="ECO:0000256" key="1">
    <source>
        <dbReference type="ARBA" id="ARBA00008857"/>
    </source>
</evidence>
<dbReference type="InterPro" id="IPR050090">
    <property type="entry name" value="Tyrosine_recombinase_XerCD"/>
</dbReference>
<name>A0A133VNK9_9EURY</name>
<dbReference type="SUPFAM" id="SSF56349">
    <property type="entry name" value="DNA breaking-rejoining enzymes"/>
    <property type="match status" value="1"/>
</dbReference>
<evidence type="ECO:0000256" key="2">
    <source>
        <dbReference type="ARBA" id="ARBA00023125"/>
    </source>
</evidence>